<evidence type="ECO:0000313" key="1">
    <source>
        <dbReference type="EMBL" id="CAB9523460.1"/>
    </source>
</evidence>
<accession>A0A9N8ERP2</accession>
<dbReference type="AlphaFoldDB" id="A0A9N8ERP2"/>
<sequence>MNICGPGARGCGDFAQLLQVGDNDNFWDTWNPTKSPPIPSIIEVSIASDGDDDIVSLLSEVEVAKSRSFQHGMNLKQQQRQTHPGAYAAIDLDQHDLMFEIVEDRGDDLREQRRQESQLDSLACSSFDSRMGDTRLMWMDH</sequence>
<name>A0A9N8ERP2_9STRA</name>
<protein>
    <submittedName>
        <fullName evidence="1">Uncharacterized protein</fullName>
    </submittedName>
</protein>
<organism evidence="1 2">
    <name type="scientific">Seminavis robusta</name>
    <dbReference type="NCBI Taxonomy" id="568900"/>
    <lineage>
        <taxon>Eukaryota</taxon>
        <taxon>Sar</taxon>
        <taxon>Stramenopiles</taxon>
        <taxon>Ochrophyta</taxon>
        <taxon>Bacillariophyta</taxon>
        <taxon>Bacillariophyceae</taxon>
        <taxon>Bacillariophycidae</taxon>
        <taxon>Naviculales</taxon>
        <taxon>Naviculaceae</taxon>
        <taxon>Seminavis</taxon>
    </lineage>
</organism>
<gene>
    <name evidence="1" type="ORF">SEMRO_1419_G271050.1</name>
</gene>
<keyword evidence="2" id="KW-1185">Reference proteome</keyword>
<dbReference type="Proteomes" id="UP001153069">
    <property type="component" value="Unassembled WGS sequence"/>
</dbReference>
<evidence type="ECO:0000313" key="2">
    <source>
        <dbReference type="Proteomes" id="UP001153069"/>
    </source>
</evidence>
<comment type="caution">
    <text evidence="1">The sequence shown here is derived from an EMBL/GenBank/DDBJ whole genome shotgun (WGS) entry which is preliminary data.</text>
</comment>
<proteinExistence type="predicted"/>
<reference evidence="1" key="1">
    <citation type="submission" date="2020-06" db="EMBL/GenBank/DDBJ databases">
        <authorList>
            <consortium name="Plant Systems Biology data submission"/>
        </authorList>
    </citation>
    <scope>NUCLEOTIDE SEQUENCE</scope>
    <source>
        <strain evidence="1">D6</strain>
    </source>
</reference>
<dbReference type="EMBL" id="CAICTM010001417">
    <property type="protein sequence ID" value="CAB9523460.1"/>
    <property type="molecule type" value="Genomic_DNA"/>
</dbReference>